<feature type="region of interest" description="Disordered" evidence="1">
    <location>
        <begin position="480"/>
        <end position="504"/>
    </location>
</feature>
<reference evidence="2 3" key="1">
    <citation type="submission" date="2023-02" db="EMBL/GenBank/DDBJ databases">
        <title>LHISI_Scaffold_Assembly.</title>
        <authorList>
            <person name="Stuart O.P."/>
            <person name="Cleave R."/>
            <person name="Magrath M.J.L."/>
            <person name="Mikheyev A.S."/>
        </authorList>
    </citation>
    <scope>NUCLEOTIDE SEQUENCE [LARGE SCALE GENOMIC DNA]</scope>
    <source>
        <strain evidence="2">Daus_M_001</strain>
        <tissue evidence="2">Leg muscle</tissue>
    </source>
</reference>
<organism evidence="2 3">
    <name type="scientific">Dryococelus australis</name>
    <dbReference type="NCBI Taxonomy" id="614101"/>
    <lineage>
        <taxon>Eukaryota</taxon>
        <taxon>Metazoa</taxon>
        <taxon>Ecdysozoa</taxon>
        <taxon>Arthropoda</taxon>
        <taxon>Hexapoda</taxon>
        <taxon>Insecta</taxon>
        <taxon>Pterygota</taxon>
        <taxon>Neoptera</taxon>
        <taxon>Polyneoptera</taxon>
        <taxon>Phasmatodea</taxon>
        <taxon>Verophasmatodea</taxon>
        <taxon>Anareolatae</taxon>
        <taxon>Phasmatidae</taxon>
        <taxon>Eurycanthinae</taxon>
        <taxon>Dryococelus</taxon>
    </lineage>
</organism>
<dbReference type="EMBL" id="JARBHB010000007">
    <property type="protein sequence ID" value="KAJ8879844.1"/>
    <property type="molecule type" value="Genomic_DNA"/>
</dbReference>
<proteinExistence type="predicted"/>
<dbReference type="Proteomes" id="UP001159363">
    <property type="component" value="Chromosome 6"/>
</dbReference>
<accession>A0ABQ9H6B0</accession>
<evidence type="ECO:0000256" key="1">
    <source>
        <dbReference type="SAM" id="MobiDB-lite"/>
    </source>
</evidence>
<protein>
    <submittedName>
        <fullName evidence="2">Uncharacterized protein</fullName>
    </submittedName>
</protein>
<feature type="compositionally biased region" description="Basic and acidic residues" evidence="1">
    <location>
        <begin position="487"/>
        <end position="498"/>
    </location>
</feature>
<evidence type="ECO:0000313" key="3">
    <source>
        <dbReference type="Proteomes" id="UP001159363"/>
    </source>
</evidence>
<sequence length="521" mass="57419">MARCVSVASLSRDYLHAYHDLQQIHCGSDCMLVVILLAACSVRGLDELVEEVLFGGLSCVDLLYERLVLLGVVVLHVDGHLPDEVLLDCGTPRAPLVQRLREVSCNIPNQRPSHYPRNISQFTAGGRGGVVARLLDSHLDEPGSIPCEVASGTMPLVGGFSRRSPVSPALSFRRCSILPSITLIGSRDLVVTSLSNLFAHKQGSQKCSFCQGTAYRQVCVPMTSLVQGSHESCLPPTHSMKLLYLARSAMRVAGDGMSWHSTALTARHSNKVLVIAAACLRAHDAIPIIVHSQLSSTPARVLLPGCCSAPMQTNFNRVQTSTPQGQHAAFSRTHYQPTEIMLLLLRFSKRETPRKLMRRGAHFFSREKTSLQPPSGVSTNIVYECPGRHIPDVRKLLFRLSLVKSCAHIGSADLKTRRIRWMCTETSSDEFRTLPLKYFIEDALFLLPVAFRYSEIAEEIWAALNIEVLRADEVKRSEYGAAPERNGGGKREIPEKTRRPATSYGNYATGNRTRLVIVVGG</sequence>
<name>A0ABQ9H6B0_9NEOP</name>
<comment type="caution">
    <text evidence="2">The sequence shown here is derived from an EMBL/GenBank/DDBJ whole genome shotgun (WGS) entry which is preliminary data.</text>
</comment>
<gene>
    <name evidence="2" type="ORF">PR048_020461</name>
</gene>
<evidence type="ECO:0000313" key="2">
    <source>
        <dbReference type="EMBL" id="KAJ8879844.1"/>
    </source>
</evidence>
<keyword evidence="3" id="KW-1185">Reference proteome</keyword>